<keyword evidence="2 4" id="KW-0012">Acyltransferase</keyword>
<evidence type="ECO:0000256" key="2">
    <source>
        <dbReference type="ARBA" id="ARBA00023315"/>
    </source>
</evidence>
<dbReference type="Proteomes" id="UP000264883">
    <property type="component" value="Chromosome"/>
</dbReference>
<protein>
    <submittedName>
        <fullName evidence="4">Acyl-phosphate glycerol 3-phosphate acyltransferase</fullName>
    </submittedName>
</protein>
<evidence type="ECO:0000313" key="5">
    <source>
        <dbReference type="Proteomes" id="UP000264883"/>
    </source>
</evidence>
<dbReference type="KEGG" id="cia:BEN51_07950"/>
<dbReference type="GO" id="GO:0006654">
    <property type="term" value="P:phosphatidic acid biosynthetic process"/>
    <property type="evidence" value="ECO:0007669"/>
    <property type="project" value="TreeGrafter"/>
</dbReference>
<dbReference type="InterPro" id="IPR002123">
    <property type="entry name" value="Plipid/glycerol_acylTrfase"/>
</dbReference>
<keyword evidence="1 4" id="KW-0808">Transferase</keyword>
<feature type="domain" description="Phospholipid/glycerol acyltransferase" evidence="3">
    <location>
        <begin position="51"/>
        <end position="165"/>
    </location>
</feature>
<dbReference type="SUPFAM" id="SSF69593">
    <property type="entry name" value="Glycerol-3-phosphate (1)-acyltransferase"/>
    <property type="match status" value="1"/>
</dbReference>
<dbReference type="RefSeq" id="WP_119865545.1">
    <property type="nucleotide sequence ID" value="NZ_CP016786.1"/>
</dbReference>
<dbReference type="Gene3D" id="3.40.1130.10">
    <property type="entry name" value="Glycerol-3-phosphate (1)-acyltransferase"/>
    <property type="match status" value="1"/>
</dbReference>
<gene>
    <name evidence="4" type="ORF">BEN51_07950</name>
</gene>
<evidence type="ECO:0000259" key="3">
    <source>
        <dbReference type="SMART" id="SM00563"/>
    </source>
</evidence>
<dbReference type="PANTHER" id="PTHR10434:SF40">
    <property type="entry name" value="1-ACYL-SN-GLYCEROL-3-PHOSPHATE ACYLTRANSFERASE"/>
    <property type="match status" value="1"/>
</dbReference>
<organism evidence="4 5">
    <name type="scientific">Clostridium isatidis</name>
    <dbReference type="NCBI Taxonomy" id="182773"/>
    <lineage>
        <taxon>Bacteria</taxon>
        <taxon>Bacillati</taxon>
        <taxon>Bacillota</taxon>
        <taxon>Clostridia</taxon>
        <taxon>Eubacteriales</taxon>
        <taxon>Clostridiaceae</taxon>
        <taxon>Clostridium</taxon>
    </lineage>
</organism>
<sequence>MLSPTFVKVVNMMPEALILKITKIIVNRYLKKYANIKIEGLENIDKAEGAKIFICNHLSNSDGLVLNKLLKEKYDPTFVAGIKLSNDPITNLGVKMVKTINIKPNSADKEAITSIVKLVKSGENLVIFPEGTRSRTGAMIEGKKGILLIARLTKAAIIPMGMTGTEKLLPIAKDGDMGGEKFNYADVNIKIGEPISLPAKNKDEDKHDYDERCMNYIMKSIANLLPEEYRGVYK</sequence>
<dbReference type="CDD" id="cd07989">
    <property type="entry name" value="LPLAT_AGPAT-like"/>
    <property type="match status" value="1"/>
</dbReference>
<proteinExistence type="predicted"/>
<dbReference type="AlphaFoldDB" id="A0A343JD03"/>
<evidence type="ECO:0000313" key="4">
    <source>
        <dbReference type="EMBL" id="ASW43411.1"/>
    </source>
</evidence>
<dbReference type="EMBL" id="CP016786">
    <property type="protein sequence ID" value="ASW43411.1"/>
    <property type="molecule type" value="Genomic_DNA"/>
</dbReference>
<reference evidence="4 5" key="1">
    <citation type="submission" date="2016-08" db="EMBL/GenBank/DDBJ databases">
        <title>Complete Genome Sequence Of The Indigo Reducing Clostridium isatidis DSM15098.</title>
        <authorList>
            <person name="Little G.T."/>
            <person name="Minton N.P."/>
        </authorList>
    </citation>
    <scope>NUCLEOTIDE SEQUENCE [LARGE SCALE GENOMIC DNA]</scope>
    <source>
        <strain evidence="4 5">DSM 15098</strain>
    </source>
</reference>
<dbReference type="SMART" id="SM00563">
    <property type="entry name" value="PlsC"/>
    <property type="match status" value="1"/>
</dbReference>
<dbReference type="GO" id="GO:0003841">
    <property type="term" value="F:1-acylglycerol-3-phosphate O-acyltransferase activity"/>
    <property type="evidence" value="ECO:0007669"/>
    <property type="project" value="TreeGrafter"/>
</dbReference>
<dbReference type="OrthoDB" id="9803035at2"/>
<evidence type="ECO:0000256" key="1">
    <source>
        <dbReference type="ARBA" id="ARBA00022679"/>
    </source>
</evidence>
<name>A0A343JD03_9CLOT</name>
<accession>A0A343JD03</accession>
<dbReference type="PANTHER" id="PTHR10434">
    <property type="entry name" value="1-ACYL-SN-GLYCEROL-3-PHOSPHATE ACYLTRANSFERASE"/>
    <property type="match status" value="1"/>
</dbReference>
<keyword evidence="5" id="KW-1185">Reference proteome</keyword>
<dbReference type="Pfam" id="PF01553">
    <property type="entry name" value="Acyltransferase"/>
    <property type="match status" value="1"/>
</dbReference>